<organism evidence="1 2">
    <name type="scientific">Cucumis melo var. makuwa</name>
    <name type="common">Oriental melon</name>
    <dbReference type="NCBI Taxonomy" id="1194695"/>
    <lineage>
        <taxon>Eukaryota</taxon>
        <taxon>Viridiplantae</taxon>
        <taxon>Streptophyta</taxon>
        <taxon>Embryophyta</taxon>
        <taxon>Tracheophyta</taxon>
        <taxon>Spermatophyta</taxon>
        <taxon>Magnoliopsida</taxon>
        <taxon>eudicotyledons</taxon>
        <taxon>Gunneridae</taxon>
        <taxon>Pentapetalae</taxon>
        <taxon>rosids</taxon>
        <taxon>fabids</taxon>
        <taxon>Cucurbitales</taxon>
        <taxon>Cucurbitaceae</taxon>
        <taxon>Benincaseae</taxon>
        <taxon>Cucumis</taxon>
    </lineage>
</organism>
<dbReference type="EMBL" id="SSTD01017617">
    <property type="protein sequence ID" value="TYJ99660.1"/>
    <property type="molecule type" value="Genomic_DNA"/>
</dbReference>
<dbReference type="Proteomes" id="UP000321947">
    <property type="component" value="Unassembled WGS sequence"/>
</dbReference>
<gene>
    <name evidence="1" type="ORF">E5676_scaffold562G00410</name>
</gene>
<reference evidence="1 2" key="1">
    <citation type="submission" date="2019-08" db="EMBL/GenBank/DDBJ databases">
        <title>Draft genome sequences of two oriental melons (Cucumis melo L. var makuwa).</title>
        <authorList>
            <person name="Kwon S.-Y."/>
        </authorList>
    </citation>
    <scope>NUCLEOTIDE SEQUENCE [LARGE SCALE GENOMIC DNA]</scope>
    <source>
        <strain evidence="2">cv. Chang Bougi</strain>
        <tissue evidence="1">Leaf</tissue>
    </source>
</reference>
<dbReference type="AlphaFoldDB" id="A0A5D3BIK7"/>
<proteinExistence type="predicted"/>
<accession>A0A5D3BIK7</accession>
<evidence type="ECO:0000313" key="2">
    <source>
        <dbReference type="Proteomes" id="UP000321947"/>
    </source>
</evidence>
<dbReference type="Gene3D" id="3.10.10.10">
    <property type="entry name" value="HIV Type 1 Reverse Transcriptase, subunit A, domain 1"/>
    <property type="match status" value="1"/>
</dbReference>
<sequence length="129" mass="14753">MYAYLWENGTLPVIISAHLDVTEEKALLNMSIRHKKAIGWTLVHIQGISPSYYIHKIGLKEGQEGTIQFQRRLNPAMKEVVKKEMIIKWLDMGVIYPIADNEWSQCGGFDGLLQAECNDKERSLPPAFH</sequence>
<comment type="caution">
    <text evidence="1">The sequence shown here is derived from an EMBL/GenBank/DDBJ whole genome shotgun (WGS) entry which is preliminary data.</text>
</comment>
<name>A0A5D3BIK7_CUCMM</name>
<protein>
    <submittedName>
        <fullName evidence="1">Uncharacterized protein</fullName>
    </submittedName>
</protein>
<evidence type="ECO:0000313" key="1">
    <source>
        <dbReference type="EMBL" id="TYJ99660.1"/>
    </source>
</evidence>